<keyword evidence="2" id="KW-1185">Reference proteome</keyword>
<proteinExistence type="predicted"/>
<dbReference type="SUPFAM" id="SSF51126">
    <property type="entry name" value="Pectin lyase-like"/>
    <property type="match status" value="1"/>
</dbReference>
<evidence type="ECO:0000313" key="2">
    <source>
        <dbReference type="Proteomes" id="UP000247591"/>
    </source>
</evidence>
<protein>
    <submittedName>
        <fullName evidence="1">Pectate lyase-like protein</fullName>
    </submittedName>
</protein>
<accession>A0A318RCY2</accession>
<keyword evidence="1" id="KW-0456">Lyase</keyword>
<dbReference type="InterPro" id="IPR012334">
    <property type="entry name" value="Pectin_lyas_fold"/>
</dbReference>
<name>A0A318RCY2_WILLI</name>
<sequence>MPLTCQRSPWRGEYADLLNKPDIPAHLVYDVQRGVTVDGVEYKAVGDPTTDDAPALRQIMDYIKDHGGGVFWIPPGTYMCRSHVYIRN</sequence>
<dbReference type="OrthoDB" id="4215965at2"/>
<reference evidence="1 2" key="1">
    <citation type="submission" date="2018-06" db="EMBL/GenBank/DDBJ databases">
        <title>Genomic Encyclopedia of Type Strains, Phase IV (KMG-IV): sequencing the most valuable type-strain genomes for metagenomic binning, comparative biology and taxonomic classification.</title>
        <authorList>
            <person name="Goeker M."/>
        </authorList>
    </citation>
    <scope>NUCLEOTIDE SEQUENCE [LARGE SCALE GENOMIC DNA]</scope>
    <source>
        <strain evidence="1 2">DSM 45521</strain>
    </source>
</reference>
<organism evidence="1 2">
    <name type="scientific">Williamsia limnetica</name>
    <dbReference type="NCBI Taxonomy" id="882452"/>
    <lineage>
        <taxon>Bacteria</taxon>
        <taxon>Bacillati</taxon>
        <taxon>Actinomycetota</taxon>
        <taxon>Actinomycetes</taxon>
        <taxon>Mycobacteriales</taxon>
        <taxon>Nocardiaceae</taxon>
        <taxon>Williamsia</taxon>
    </lineage>
</organism>
<dbReference type="AlphaFoldDB" id="A0A318RCY2"/>
<gene>
    <name evidence="1" type="ORF">DFR67_114160</name>
</gene>
<dbReference type="RefSeq" id="WP_110471680.1">
    <property type="nucleotide sequence ID" value="NZ_QJSP01000014.1"/>
</dbReference>
<dbReference type="GO" id="GO:0016829">
    <property type="term" value="F:lyase activity"/>
    <property type="evidence" value="ECO:0007669"/>
    <property type="project" value="UniProtKB-KW"/>
</dbReference>
<evidence type="ECO:0000313" key="1">
    <source>
        <dbReference type="EMBL" id="PYE14061.1"/>
    </source>
</evidence>
<comment type="caution">
    <text evidence="1">The sequence shown here is derived from an EMBL/GenBank/DDBJ whole genome shotgun (WGS) entry which is preliminary data.</text>
</comment>
<dbReference type="EMBL" id="QJSP01000014">
    <property type="protein sequence ID" value="PYE14061.1"/>
    <property type="molecule type" value="Genomic_DNA"/>
</dbReference>
<dbReference type="Gene3D" id="2.160.20.10">
    <property type="entry name" value="Single-stranded right-handed beta-helix, Pectin lyase-like"/>
    <property type="match status" value="1"/>
</dbReference>
<dbReference type="InterPro" id="IPR011050">
    <property type="entry name" value="Pectin_lyase_fold/virulence"/>
</dbReference>
<dbReference type="Proteomes" id="UP000247591">
    <property type="component" value="Unassembled WGS sequence"/>
</dbReference>